<accession>A0A7U7GCZ9</accession>
<comment type="caution">
    <text evidence="2">The sequence shown here is derived from an EMBL/GenBank/DDBJ whole genome shotgun (WGS) entry which is preliminary data.</text>
</comment>
<gene>
    <name evidence="2" type="ORF">BN874_360017</name>
</gene>
<evidence type="ECO:0000313" key="2">
    <source>
        <dbReference type="EMBL" id="CDH46134.1"/>
    </source>
</evidence>
<evidence type="ECO:0000256" key="1">
    <source>
        <dbReference type="SAM" id="MobiDB-lite"/>
    </source>
</evidence>
<dbReference type="EMBL" id="CBTK010000250">
    <property type="protein sequence ID" value="CDH46134.1"/>
    <property type="molecule type" value="Genomic_DNA"/>
</dbReference>
<dbReference type="AlphaFoldDB" id="A0A7U7GCZ9"/>
<evidence type="ECO:0000313" key="3">
    <source>
        <dbReference type="Proteomes" id="UP000019184"/>
    </source>
</evidence>
<organism evidence="2 3">
    <name type="scientific">Candidatus Contendobacter odensis Run_B_J11</name>
    <dbReference type="NCBI Taxonomy" id="1400861"/>
    <lineage>
        <taxon>Bacteria</taxon>
        <taxon>Pseudomonadati</taxon>
        <taxon>Pseudomonadota</taxon>
        <taxon>Gammaproteobacteria</taxon>
        <taxon>Candidatus Competibacteraceae</taxon>
        <taxon>Candidatus Contendibacter</taxon>
    </lineage>
</organism>
<dbReference type="Proteomes" id="UP000019184">
    <property type="component" value="Unassembled WGS sequence"/>
</dbReference>
<protein>
    <submittedName>
        <fullName evidence="2">Uncharacterized protein</fullName>
    </submittedName>
</protein>
<proteinExistence type="predicted"/>
<sequence length="45" mass="4653">MGNEALTVWAERGAQKPAVFAPAESEWPAGGKKNGIGTAPWVGSK</sequence>
<reference evidence="2 3" key="1">
    <citation type="journal article" date="2014" name="ISME J.">
        <title>Candidatus Competibacter-lineage genomes retrieved from metagenomes reveal functional metabolic diversity.</title>
        <authorList>
            <person name="McIlroy S.J."/>
            <person name="Albertsen M."/>
            <person name="Andresen E.K."/>
            <person name="Saunders A.M."/>
            <person name="Kristiansen R."/>
            <person name="Stokholm-Bjerregaard M."/>
            <person name="Nielsen K.L."/>
            <person name="Nielsen P.H."/>
        </authorList>
    </citation>
    <scope>NUCLEOTIDE SEQUENCE [LARGE SCALE GENOMIC DNA]</scope>
    <source>
        <strain evidence="2 3">Run_B_J11</strain>
    </source>
</reference>
<feature type="region of interest" description="Disordered" evidence="1">
    <location>
        <begin position="19"/>
        <end position="45"/>
    </location>
</feature>
<keyword evidence="3" id="KW-1185">Reference proteome</keyword>
<name>A0A7U7GCZ9_9GAMM</name>